<proteinExistence type="evidence at transcript level"/>
<organism evidence="2">
    <name type="scientific">Pristhesancus plagipennis</name>
    <name type="common">Common assassin bug</name>
    <dbReference type="NCBI Taxonomy" id="1955184"/>
    <lineage>
        <taxon>Eukaryota</taxon>
        <taxon>Metazoa</taxon>
        <taxon>Ecdysozoa</taxon>
        <taxon>Arthropoda</taxon>
        <taxon>Hexapoda</taxon>
        <taxon>Insecta</taxon>
        <taxon>Pterygota</taxon>
        <taxon>Neoptera</taxon>
        <taxon>Paraneoptera</taxon>
        <taxon>Hemiptera</taxon>
        <taxon>Heteroptera</taxon>
        <taxon>Panheteroptera</taxon>
        <taxon>Cimicomorpha</taxon>
        <taxon>Reduviidae</taxon>
        <taxon>Harpactorinae</taxon>
        <taxon>Harpactorini</taxon>
        <taxon>Pristhesancus</taxon>
    </lineage>
</organism>
<dbReference type="AlphaFoldDB" id="A0A2K8JM04"/>
<feature type="signal peptide" evidence="1">
    <location>
        <begin position="1"/>
        <end position="16"/>
    </location>
</feature>
<evidence type="ECO:0000256" key="1">
    <source>
        <dbReference type="SAM" id="SignalP"/>
    </source>
</evidence>
<accession>A0A2K8JM04</accession>
<reference evidence="2" key="1">
    <citation type="submission" date="2016-10" db="EMBL/GenBank/DDBJ databases">
        <title>The assassin bug Pristhesancus plagipennis produces two different types of venom.</title>
        <authorList>
            <person name="Walker A.A."/>
            <person name="Herzig V."/>
            <person name="Jin J."/>
            <person name="Fry B.G."/>
            <person name="King G.F."/>
        </authorList>
    </citation>
    <scope>NUCLEOTIDE SEQUENCE</scope>
</reference>
<protein>
    <submittedName>
        <fullName evidence="2">Venom hemolysin-like protein 11</fullName>
    </submittedName>
</protein>
<name>A0A2K8JM04_PRIPG</name>
<keyword evidence="1" id="KW-0732">Signal</keyword>
<evidence type="ECO:0000313" key="2">
    <source>
        <dbReference type="EMBL" id="ATU82694.1"/>
    </source>
</evidence>
<dbReference type="EMBL" id="KY030943">
    <property type="protein sequence ID" value="ATU82694.1"/>
    <property type="molecule type" value="mRNA"/>
</dbReference>
<feature type="chain" id="PRO_5015004712" evidence="1">
    <location>
        <begin position="17"/>
        <end position="205"/>
    </location>
</feature>
<sequence>MLTIILYLSLTSTVLSLPSEYPIRIDTLLKNKIDSGADILNKGIEFGNKAVQLVEGLKADGTQFLTDLTNGAISAGVNLSSQGLDGATGLASQALEFLNLFVQLVGCPFGRALTEAATNFGRNKLHRLNEFGQTGLNAVGGYIQTSLQGVNNLAQRKYGIISKLSDDSSLLGQTGVKAGAEAVKSMVDVGSSAVNRIRNVISLNG</sequence>